<feature type="compositionally biased region" description="Polar residues" evidence="2">
    <location>
        <begin position="40"/>
        <end position="52"/>
    </location>
</feature>
<organism evidence="4 5">
    <name type="scientific">Cyphellophora attinorum</name>
    <dbReference type="NCBI Taxonomy" id="1664694"/>
    <lineage>
        <taxon>Eukaryota</taxon>
        <taxon>Fungi</taxon>
        <taxon>Dikarya</taxon>
        <taxon>Ascomycota</taxon>
        <taxon>Pezizomycotina</taxon>
        <taxon>Eurotiomycetes</taxon>
        <taxon>Chaetothyriomycetidae</taxon>
        <taxon>Chaetothyriales</taxon>
        <taxon>Cyphellophoraceae</taxon>
        <taxon>Cyphellophora</taxon>
    </lineage>
</organism>
<dbReference type="SMART" id="SM00906">
    <property type="entry name" value="Fungal_trans"/>
    <property type="match status" value="1"/>
</dbReference>
<accession>A0A0N1H3U0</accession>
<dbReference type="EMBL" id="LFJN01000038">
    <property type="protein sequence ID" value="KPI35634.1"/>
    <property type="molecule type" value="Genomic_DNA"/>
</dbReference>
<protein>
    <submittedName>
        <fullName evidence="4">Cutinase transcription factor 1 beta</fullName>
    </submittedName>
</protein>
<proteinExistence type="predicted"/>
<reference evidence="4 5" key="1">
    <citation type="submission" date="2015-06" db="EMBL/GenBank/DDBJ databases">
        <title>Draft genome of the ant-associated black yeast Phialophora attae CBS 131958.</title>
        <authorList>
            <person name="Moreno L.F."/>
            <person name="Stielow B.J."/>
            <person name="de Hoog S."/>
            <person name="Vicente V.A."/>
            <person name="Weiss V.A."/>
            <person name="de Vries M."/>
            <person name="Cruz L.M."/>
            <person name="Souza E.M."/>
        </authorList>
    </citation>
    <scope>NUCLEOTIDE SEQUENCE [LARGE SCALE GENOMIC DNA]</scope>
    <source>
        <strain evidence="4 5">CBS 131958</strain>
    </source>
</reference>
<dbReference type="PANTHER" id="PTHR47425">
    <property type="entry name" value="FARB-RELATED"/>
    <property type="match status" value="1"/>
</dbReference>
<dbReference type="GO" id="GO:0006351">
    <property type="term" value="P:DNA-templated transcription"/>
    <property type="evidence" value="ECO:0007669"/>
    <property type="project" value="InterPro"/>
</dbReference>
<evidence type="ECO:0000256" key="1">
    <source>
        <dbReference type="ARBA" id="ARBA00023242"/>
    </source>
</evidence>
<dbReference type="AlphaFoldDB" id="A0A0N1H3U0"/>
<evidence type="ECO:0000259" key="3">
    <source>
        <dbReference type="SMART" id="SM00906"/>
    </source>
</evidence>
<evidence type="ECO:0000313" key="4">
    <source>
        <dbReference type="EMBL" id="KPI35634.1"/>
    </source>
</evidence>
<dbReference type="OrthoDB" id="4161332at2759"/>
<sequence length="631" mass="71059">MGRSAAGPERAIRPRLNTTDDGLYPPTPSTVVSSIAAGLQNDQAGRTPSNGAVTRAEPTPHAASVTHEAEHRQASPNASDPPLVPYHAGESEGLDFLFDVCHPNRPFKGTIYIINRQRANFADPEVANRLESRALPSPAVCQELVRLYFDYVHPVLPVLNASDFLHSFNNGVKGVSALLIWSVFFAAASFVNPATLQETGFSGRKALREHFYAHAKALYDVQVETDKTTIIQSVLLLGYYYIDLEDLDGSWHWLGVAISLCHGIGLHRDAGWQRLPRSPFSASQYAVWRRIWWCCYCREAWLALGLGRPMRIHAEDMDTPMPTMADVLDELEKMTPDLRHSYVPSEMPTLVALWMTFLQLTEKVELVINTNYRIRRAPVSLSVLEQLDTEIWQLYQQVHEVQGHQQPTRLQILNTHLLKTYYNSIVIALFRPYVVSQPEEMPKHDQERLRVLAADRCRTSASNSTYSLNELVSADLIDVCPTMLSISMMSTMQIHFYEHFTLEGLSRQHALHNLKLHLMVTEHLRKTYWAADMQHKLFTEALKAMENPKQCVAPSKDREPKSASTQPEQPRQVELHDGIDGHAVPDFDLTDPHGTLGTGAEGLDDFFVTFNPFNSSLTSFNDWVLGNGSLP</sequence>
<dbReference type="GeneID" id="28736782"/>
<dbReference type="VEuPathDB" id="FungiDB:AB675_4743"/>
<keyword evidence="5" id="KW-1185">Reference proteome</keyword>
<keyword evidence="1" id="KW-0539">Nucleus</keyword>
<dbReference type="STRING" id="1664694.A0A0N1H3U0"/>
<dbReference type="CDD" id="cd12148">
    <property type="entry name" value="fungal_TF_MHR"/>
    <property type="match status" value="1"/>
</dbReference>
<dbReference type="RefSeq" id="XP_017995597.1">
    <property type="nucleotide sequence ID" value="XM_018144903.1"/>
</dbReference>
<evidence type="ECO:0000256" key="2">
    <source>
        <dbReference type="SAM" id="MobiDB-lite"/>
    </source>
</evidence>
<evidence type="ECO:0000313" key="5">
    <source>
        <dbReference type="Proteomes" id="UP000038010"/>
    </source>
</evidence>
<feature type="region of interest" description="Disordered" evidence="2">
    <location>
        <begin position="549"/>
        <end position="572"/>
    </location>
</feature>
<dbReference type="InterPro" id="IPR052761">
    <property type="entry name" value="Fungal_Detox/Toxin_TFs"/>
</dbReference>
<dbReference type="Pfam" id="PF04082">
    <property type="entry name" value="Fungal_trans"/>
    <property type="match status" value="1"/>
</dbReference>
<comment type="caution">
    <text evidence="4">The sequence shown here is derived from an EMBL/GenBank/DDBJ whole genome shotgun (WGS) entry which is preliminary data.</text>
</comment>
<dbReference type="Proteomes" id="UP000038010">
    <property type="component" value="Unassembled WGS sequence"/>
</dbReference>
<feature type="region of interest" description="Disordered" evidence="2">
    <location>
        <begin position="1"/>
        <end position="80"/>
    </location>
</feature>
<gene>
    <name evidence="4" type="ORF">AB675_4743</name>
</gene>
<feature type="domain" description="Xylanolytic transcriptional activator regulatory" evidence="3">
    <location>
        <begin position="250"/>
        <end position="328"/>
    </location>
</feature>
<dbReference type="PANTHER" id="PTHR47425:SF3">
    <property type="entry name" value="ZN(II)2CYS6 TRANSCRIPTION FACTOR (EUROFUNG)"/>
    <property type="match status" value="1"/>
</dbReference>
<dbReference type="GO" id="GO:0008270">
    <property type="term" value="F:zinc ion binding"/>
    <property type="evidence" value="ECO:0007669"/>
    <property type="project" value="InterPro"/>
</dbReference>
<dbReference type="InterPro" id="IPR007219">
    <property type="entry name" value="XnlR_reg_dom"/>
</dbReference>
<name>A0A0N1H3U0_9EURO</name>
<dbReference type="GO" id="GO:0003677">
    <property type="term" value="F:DNA binding"/>
    <property type="evidence" value="ECO:0007669"/>
    <property type="project" value="InterPro"/>
</dbReference>